<evidence type="ECO:0000256" key="7">
    <source>
        <dbReference type="ARBA" id="ARBA00022840"/>
    </source>
</evidence>
<proteinExistence type="predicted"/>
<dbReference type="PROSITE" id="PS50109">
    <property type="entry name" value="HIS_KIN"/>
    <property type="match status" value="1"/>
</dbReference>
<evidence type="ECO:0000256" key="2">
    <source>
        <dbReference type="ARBA" id="ARBA00012438"/>
    </source>
</evidence>
<dbReference type="RefSeq" id="WP_052278673.1">
    <property type="nucleotide sequence ID" value="NC_005861.2"/>
</dbReference>
<keyword evidence="6" id="KW-0418">Kinase</keyword>
<dbReference type="SMART" id="SM00388">
    <property type="entry name" value="HisKA"/>
    <property type="match status" value="1"/>
</dbReference>
<evidence type="ECO:0000256" key="3">
    <source>
        <dbReference type="ARBA" id="ARBA00022553"/>
    </source>
</evidence>
<dbReference type="InterPro" id="IPR036890">
    <property type="entry name" value="HATPase_C_sf"/>
</dbReference>
<dbReference type="OrthoDB" id="9796330at2"/>
<evidence type="ECO:0000256" key="4">
    <source>
        <dbReference type="ARBA" id="ARBA00022679"/>
    </source>
</evidence>
<dbReference type="Gene3D" id="1.10.287.130">
    <property type="match status" value="1"/>
</dbReference>
<dbReference type="PANTHER" id="PTHR43065">
    <property type="entry name" value="SENSOR HISTIDINE KINASE"/>
    <property type="match status" value="1"/>
</dbReference>
<dbReference type="PANTHER" id="PTHR43065:SF10">
    <property type="entry name" value="PEROXIDE STRESS-ACTIVATED HISTIDINE KINASE MAK3"/>
    <property type="match status" value="1"/>
</dbReference>
<dbReference type="SUPFAM" id="SSF47384">
    <property type="entry name" value="Homodimeric domain of signal transducing histidine kinase"/>
    <property type="match status" value="1"/>
</dbReference>
<dbReference type="KEGG" id="pcu:PC_RS06555"/>
<reference evidence="10 11" key="1">
    <citation type="journal article" date="2004" name="Science">
        <title>Illuminating the evolutionary history of chlamydiae.</title>
        <authorList>
            <person name="Horn M."/>
            <person name="Collingro A."/>
            <person name="Schmitz-Esser S."/>
            <person name="Beier C.L."/>
            <person name="Purkhold U."/>
            <person name="Fartmann B."/>
            <person name="Brandt P."/>
            <person name="Nyakatura G.J."/>
            <person name="Droege M."/>
            <person name="Frishman D."/>
            <person name="Rattei T."/>
            <person name="Mewes H."/>
            <person name="Wagner M."/>
        </authorList>
    </citation>
    <scope>NUCLEOTIDE SEQUENCE [LARGE SCALE GENOMIC DNA]</scope>
    <source>
        <strain evidence="10 11">UWE25</strain>
    </source>
</reference>
<evidence type="ECO:0000256" key="8">
    <source>
        <dbReference type="ARBA" id="ARBA00023012"/>
    </source>
</evidence>
<keyword evidence="4" id="KW-0808">Transferase</keyword>
<dbReference type="GO" id="GO:0000155">
    <property type="term" value="F:phosphorelay sensor kinase activity"/>
    <property type="evidence" value="ECO:0007669"/>
    <property type="project" value="InterPro"/>
</dbReference>
<evidence type="ECO:0000313" key="10">
    <source>
        <dbReference type="EMBL" id="SPJ31845.1"/>
    </source>
</evidence>
<keyword evidence="5" id="KW-0547">Nucleotide-binding</keyword>
<dbReference type="SMART" id="SM00387">
    <property type="entry name" value="HATPase_c"/>
    <property type="match status" value="1"/>
</dbReference>
<dbReference type="InterPro" id="IPR003594">
    <property type="entry name" value="HATPase_dom"/>
</dbReference>
<keyword evidence="3" id="KW-0597">Phosphoprotein</keyword>
<gene>
    <name evidence="10" type="ORF">PC_RS06555</name>
</gene>
<dbReference type="InterPro" id="IPR005467">
    <property type="entry name" value="His_kinase_dom"/>
</dbReference>
<dbReference type="AlphaFoldDB" id="A0A2P9HA08"/>
<sequence length="424" mass="47743">MAERSEFKMEEKEDVRMGQAFKQFSLETERLEFAYQSLQEQFKSVQKSLQESHTKHSGKLAELDFVTRYLETILNHISQGILFVDLNGIITTCNTKTEEILKVQASRLLFHSFSDCFEDMAFGFSIQEVLQTKTCPRICFVTRALENDLKVELEIEPTFVSMSEHSFPLDHRQPSSPPVQGLLILIRNITEVRSLQQAANQYSRLKELGEMAAHLAHEIRNPLGGIKGFATLLQQDLADRPELQQMAYHIIEGTDSLNHFVSSILTYTRPFQARFEHVNLKTYLEEIGLLLQADVSWNASFSFNLNTHLPDLVLSIDPPLLKSAILNLLVNAMQAMPQGGKITVSVEKMQDEVVIIISDTGIGISKENLNKIFSPFFTTKETGTGLGLAEVQKVIQAHQGTIEVKSEVGNGTSFTIKLPLKVVQ</sequence>
<dbReference type="InterPro" id="IPR036097">
    <property type="entry name" value="HisK_dim/P_sf"/>
</dbReference>
<keyword evidence="11" id="KW-1185">Reference proteome</keyword>
<organism evidence="10 11">
    <name type="scientific">Protochlamydia amoebophila (strain UWE25)</name>
    <dbReference type="NCBI Taxonomy" id="264201"/>
    <lineage>
        <taxon>Bacteria</taxon>
        <taxon>Pseudomonadati</taxon>
        <taxon>Chlamydiota</taxon>
        <taxon>Chlamydiia</taxon>
        <taxon>Parachlamydiales</taxon>
        <taxon>Parachlamydiaceae</taxon>
        <taxon>Candidatus Protochlamydia</taxon>
    </lineage>
</organism>
<comment type="catalytic activity">
    <reaction evidence="1">
        <text>ATP + protein L-histidine = ADP + protein N-phospho-L-histidine.</text>
        <dbReference type="EC" id="2.7.13.3"/>
    </reaction>
</comment>
<dbReference type="InterPro" id="IPR035965">
    <property type="entry name" value="PAS-like_dom_sf"/>
</dbReference>
<dbReference type="Proteomes" id="UP000000529">
    <property type="component" value="Chromosome"/>
</dbReference>
<dbReference type="Pfam" id="PF00512">
    <property type="entry name" value="HisKA"/>
    <property type="match status" value="1"/>
</dbReference>
<dbReference type="SUPFAM" id="SSF55785">
    <property type="entry name" value="PYP-like sensor domain (PAS domain)"/>
    <property type="match status" value="1"/>
</dbReference>
<evidence type="ECO:0000256" key="1">
    <source>
        <dbReference type="ARBA" id="ARBA00000085"/>
    </source>
</evidence>
<dbReference type="Pfam" id="PF02518">
    <property type="entry name" value="HATPase_c"/>
    <property type="match status" value="1"/>
</dbReference>
<dbReference type="STRING" id="264201.pc1365"/>
<name>A0A2P9HA08_PARUW</name>
<dbReference type="Gene3D" id="3.30.450.20">
    <property type="entry name" value="PAS domain"/>
    <property type="match status" value="1"/>
</dbReference>
<dbReference type="Gene3D" id="3.30.565.10">
    <property type="entry name" value="Histidine kinase-like ATPase, C-terminal domain"/>
    <property type="match status" value="1"/>
</dbReference>
<evidence type="ECO:0000259" key="9">
    <source>
        <dbReference type="PROSITE" id="PS50109"/>
    </source>
</evidence>
<keyword evidence="8" id="KW-0902">Two-component regulatory system</keyword>
<evidence type="ECO:0000256" key="6">
    <source>
        <dbReference type="ARBA" id="ARBA00022777"/>
    </source>
</evidence>
<dbReference type="InterPro" id="IPR004358">
    <property type="entry name" value="Sig_transdc_His_kin-like_C"/>
</dbReference>
<keyword evidence="7" id="KW-0067">ATP-binding</keyword>
<dbReference type="PRINTS" id="PR00344">
    <property type="entry name" value="BCTRLSENSOR"/>
</dbReference>
<evidence type="ECO:0000256" key="5">
    <source>
        <dbReference type="ARBA" id="ARBA00022741"/>
    </source>
</evidence>
<dbReference type="GO" id="GO:0005524">
    <property type="term" value="F:ATP binding"/>
    <property type="evidence" value="ECO:0007669"/>
    <property type="project" value="UniProtKB-KW"/>
</dbReference>
<dbReference type="CDD" id="cd00082">
    <property type="entry name" value="HisKA"/>
    <property type="match status" value="1"/>
</dbReference>
<dbReference type="FunFam" id="3.30.565.10:FF:000006">
    <property type="entry name" value="Sensor histidine kinase WalK"/>
    <property type="match status" value="1"/>
</dbReference>
<dbReference type="InterPro" id="IPR003661">
    <property type="entry name" value="HisK_dim/P_dom"/>
</dbReference>
<protein>
    <recommendedName>
        <fullName evidence="2">histidine kinase</fullName>
        <ecNumber evidence="2">2.7.13.3</ecNumber>
    </recommendedName>
</protein>
<feature type="domain" description="Histidine kinase" evidence="9">
    <location>
        <begin position="214"/>
        <end position="422"/>
    </location>
</feature>
<dbReference type="EMBL" id="BX908798">
    <property type="protein sequence ID" value="SPJ31845.1"/>
    <property type="molecule type" value="Genomic_DNA"/>
</dbReference>
<accession>A0A2P9HA08</accession>
<dbReference type="EC" id="2.7.13.3" evidence="2"/>
<evidence type="ECO:0000313" key="11">
    <source>
        <dbReference type="Proteomes" id="UP000000529"/>
    </source>
</evidence>
<dbReference type="SUPFAM" id="SSF55874">
    <property type="entry name" value="ATPase domain of HSP90 chaperone/DNA topoisomerase II/histidine kinase"/>
    <property type="match status" value="1"/>
</dbReference>